<feature type="region of interest" description="Disordered" evidence="2">
    <location>
        <begin position="444"/>
        <end position="476"/>
    </location>
</feature>
<feature type="compositionally biased region" description="Polar residues" evidence="2">
    <location>
        <begin position="1087"/>
        <end position="1102"/>
    </location>
</feature>
<reference evidence="3" key="2">
    <citation type="journal article" date="2019" name="IMA Fungus">
        <title>Genome sequencing and comparison of five Tilletia species to identify candidate genes for the detection of regulated species infecting wheat.</title>
        <authorList>
            <person name="Nguyen H.D.T."/>
            <person name="Sultana T."/>
            <person name="Kesanakurti P."/>
            <person name="Hambleton S."/>
        </authorList>
    </citation>
    <scope>NUCLEOTIDE SEQUENCE</scope>
    <source>
        <strain evidence="3">DAOMC 236422</strain>
    </source>
</reference>
<feature type="region of interest" description="Disordered" evidence="2">
    <location>
        <begin position="686"/>
        <end position="743"/>
    </location>
</feature>
<evidence type="ECO:0000313" key="3">
    <source>
        <dbReference type="EMBL" id="KAE8271169.1"/>
    </source>
</evidence>
<accession>A0A8X7T7A7</accession>
<feature type="compositionally biased region" description="Low complexity" evidence="2">
    <location>
        <begin position="354"/>
        <end position="367"/>
    </location>
</feature>
<feature type="compositionally biased region" description="Acidic residues" evidence="2">
    <location>
        <begin position="1188"/>
        <end position="1204"/>
    </location>
</feature>
<dbReference type="Proteomes" id="UP000078113">
    <property type="component" value="Unassembled WGS sequence"/>
</dbReference>
<feature type="compositionally biased region" description="Polar residues" evidence="2">
    <location>
        <begin position="272"/>
        <end position="287"/>
    </location>
</feature>
<feature type="region of interest" description="Disordered" evidence="2">
    <location>
        <begin position="1157"/>
        <end position="1212"/>
    </location>
</feature>
<feature type="compositionally biased region" description="Basic and acidic residues" evidence="2">
    <location>
        <begin position="686"/>
        <end position="721"/>
    </location>
</feature>
<dbReference type="AlphaFoldDB" id="A0A8X7T7A7"/>
<evidence type="ECO:0000256" key="2">
    <source>
        <dbReference type="SAM" id="MobiDB-lite"/>
    </source>
</evidence>
<feature type="coiled-coil region" evidence="1">
    <location>
        <begin position="570"/>
        <end position="657"/>
    </location>
</feature>
<feature type="region of interest" description="Disordered" evidence="2">
    <location>
        <begin position="975"/>
        <end position="1044"/>
    </location>
</feature>
<feature type="compositionally biased region" description="Polar residues" evidence="2">
    <location>
        <begin position="722"/>
        <end position="736"/>
    </location>
</feature>
<feature type="compositionally biased region" description="Low complexity" evidence="2">
    <location>
        <begin position="1062"/>
        <end position="1077"/>
    </location>
</feature>
<feature type="compositionally biased region" description="Low complexity" evidence="2">
    <location>
        <begin position="1020"/>
        <end position="1033"/>
    </location>
</feature>
<organism evidence="3 4">
    <name type="scientific">Tilletia walkeri</name>
    <dbReference type="NCBI Taxonomy" id="117179"/>
    <lineage>
        <taxon>Eukaryota</taxon>
        <taxon>Fungi</taxon>
        <taxon>Dikarya</taxon>
        <taxon>Basidiomycota</taxon>
        <taxon>Ustilaginomycotina</taxon>
        <taxon>Exobasidiomycetes</taxon>
        <taxon>Tilletiales</taxon>
        <taxon>Tilletiaceae</taxon>
        <taxon>Tilletia</taxon>
    </lineage>
</organism>
<feature type="compositionally biased region" description="Low complexity" evidence="2">
    <location>
        <begin position="385"/>
        <end position="428"/>
    </location>
</feature>
<evidence type="ECO:0000256" key="1">
    <source>
        <dbReference type="SAM" id="Coils"/>
    </source>
</evidence>
<feature type="compositionally biased region" description="Pro residues" evidence="2">
    <location>
        <begin position="214"/>
        <end position="232"/>
    </location>
</feature>
<name>A0A8X7T7A7_9BASI</name>
<protein>
    <submittedName>
        <fullName evidence="3">Uncharacterized protein</fullName>
    </submittedName>
</protein>
<sequence length="1212" mass="129245">MASATSSSSAAGALDQRNSSRLSNDWASYMHLHTQLESAEPDPSVIVVKRAPASRQPEPTYGTQLNAFDARLARDPSAADRRSAVTNYTDEMSEYGEDEVVLSAATRVGLHRSPSAGAAIVFNRTNSSTDSQAVKRTSSHRSSKDQSVDAPTVTNAGVGEAVAPSRTSIGEDSANRNRNSNPSRFSNGTPGWQTPSETQSQQSPRSSRSVRPLTLPPAEPLPPLPSPSPNTPHLPSDSANLQGSPEYQSQGLNHSTSAGRLGQVANSVGHLPSSTSAPVTTSRTTSRALGFEIRPSPQTGAIPSPVNRKRSGTEESSGSIPPGHLSTVGEPAFLKTQLSSRERDFMDRIDRPARSVTSSSETSSAATPAHLGPNTFVIGRMNGDSSSTVTSPVTPTAATMSASAAATTGPSASTSTSTSTHAAVSTATRLAPSAAGRAQAIFNAKTAAPPSSRANPLAGARGAASEQVHGNRPPSIVIAPGGRGLVRRASEVNLQSRRTEMEEDKVTAKVAPLERSAILKKAETRFAGAFTEVAQAFKQLQSEKLTLENIIRATTPLDGLGDQGQLSDYLKSMTAKVASSEEEIRKLLELLDQQRAVMDYMLETHERESDAHFDQIDELHAQLDSLSEEAEIHRANCVQLTAELDRAHNDAVAARSEALKLRASLQQESSKCEQAMTLLRAVQHQMKDRDQASKALRSEVESLRAREDDHKHARGRDEDMHTNLSGRNAEELSSMSGDLRRKLSSQHEADMLARSEQIRSELAAKHAEELNKYGRQLRAELTAQHKGELKSLQTKLESTLMMADADAEQRLSRANSAHETELKMLHARLAKLERDGDSKATLEAELREKKTQHVTLVNQLADRTSVMNEMEQKSRALEKEVGTLRTAAVVPAPVSGRGASGSPESLQARVQAAEARAKAVEKVNEELNSKLTSLEEGGSKSELASLRAQLVDQRAREVQIRNAYKNLQYELRKAQQSAKSDERKRGFLTGSVGMPSGGSVSGHGNGPPSPQDGPPGGLQGLQRSSSNSSQTTRQLKRLSLPLVSKGDRVLPTNWMEMYQRENNGPTNSRPNSSSSTNFSHALPPPSSFRNPMPTSRHSFSNTPSPPERRQSGLTDGGGGDEDGRSSSTASASNAGSMGVSGGVLGYGASLISNVSGMGMSSGSASSAIAGGAHGTRPLSEASAYSIDEVGEEDEDEEEALEMVESDNGYGRP</sequence>
<comment type="caution">
    <text evidence="3">The sequence shown here is derived from an EMBL/GenBank/DDBJ whole genome shotgun (WGS) entry which is preliminary data.</text>
</comment>
<feature type="region of interest" description="Disordered" evidence="2">
    <location>
        <begin position="121"/>
        <end position="431"/>
    </location>
</feature>
<evidence type="ECO:0000313" key="4">
    <source>
        <dbReference type="Proteomes" id="UP000078113"/>
    </source>
</evidence>
<feature type="region of interest" description="Disordered" evidence="2">
    <location>
        <begin position="1059"/>
        <end position="1136"/>
    </location>
</feature>
<feature type="compositionally biased region" description="Low complexity" evidence="2">
    <location>
        <begin position="176"/>
        <end position="213"/>
    </location>
</feature>
<gene>
    <name evidence="3" type="ORF">A4X09_0g1190</name>
</gene>
<feature type="compositionally biased region" description="Gly residues" evidence="2">
    <location>
        <begin position="995"/>
        <end position="1005"/>
    </location>
</feature>
<keyword evidence="4" id="KW-1185">Reference proteome</keyword>
<feature type="compositionally biased region" description="Basic and acidic residues" evidence="2">
    <location>
        <begin position="340"/>
        <end position="353"/>
    </location>
</feature>
<feature type="compositionally biased region" description="Low complexity" evidence="2">
    <location>
        <begin position="1157"/>
        <end position="1170"/>
    </location>
</feature>
<feature type="compositionally biased region" description="Polar residues" evidence="2">
    <location>
        <begin position="123"/>
        <end position="136"/>
    </location>
</feature>
<reference evidence="3" key="1">
    <citation type="submission" date="2016-04" db="EMBL/GenBank/DDBJ databases">
        <authorList>
            <person name="Nguyen H.D."/>
            <person name="Samba Siva P."/>
            <person name="Cullis J."/>
            <person name="Levesque C.A."/>
            <person name="Hambleton S."/>
        </authorList>
    </citation>
    <scope>NUCLEOTIDE SEQUENCE</scope>
    <source>
        <strain evidence="3">DAOMC 236422</strain>
    </source>
</reference>
<feature type="compositionally biased region" description="Low complexity" evidence="2">
    <location>
        <begin position="1125"/>
        <end position="1136"/>
    </location>
</feature>
<feature type="coiled-coil region" evidence="1">
    <location>
        <begin position="815"/>
        <end position="937"/>
    </location>
</feature>
<feature type="compositionally biased region" description="Polar residues" evidence="2">
    <location>
        <begin position="237"/>
        <end position="258"/>
    </location>
</feature>
<proteinExistence type="predicted"/>
<dbReference type="EMBL" id="LWDG02000026">
    <property type="protein sequence ID" value="KAE8271169.1"/>
    <property type="molecule type" value="Genomic_DNA"/>
</dbReference>
<keyword evidence="1" id="KW-0175">Coiled coil</keyword>